<dbReference type="Proteomes" id="UP000597762">
    <property type="component" value="Unassembled WGS sequence"/>
</dbReference>
<dbReference type="InterPro" id="IPR000421">
    <property type="entry name" value="FA58C"/>
</dbReference>
<dbReference type="PROSITE" id="PS50022">
    <property type="entry name" value="FA58C_3"/>
    <property type="match status" value="1"/>
</dbReference>
<protein>
    <recommendedName>
        <fullName evidence="1">F5/8 type C domain-containing protein</fullName>
    </recommendedName>
</protein>
<proteinExistence type="predicted"/>
<organism evidence="2 3">
    <name type="scientific">Acanthosepion pharaonis</name>
    <name type="common">Pharaoh cuttlefish</name>
    <name type="synonym">Sepia pharaonis</name>
    <dbReference type="NCBI Taxonomy" id="158019"/>
    <lineage>
        <taxon>Eukaryota</taxon>
        <taxon>Metazoa</taxon>
        <taxon>Spiralia</taxon>
        <taxon>Lophotrochozoa</taxon>
        <taxon>Mollusca</taxon>
        <taxon>Cephalopoda</taxon>
        <taxon>Coleoidea</taxon>
        <taxon>Decapodiformes</taxon>
        <taxon>Sepiida</taxon>
        <taxon>Sepiina</taxon>
        <taxon>Sepiidae</taxon>
        <taxon>Acanthosepion</taxon>
    </lineage>
</organism>
<dbReference type="InterPro" id="IPR008979">
    <property type="entry name" value="Galactose-bd-like_sf"/>
</dbReference>
<evidence type="ECO:0000259" key="1">
    <source>
        <dbReference type="PROSITE" id="PS50022"/>
    </source>
</evidence>
<keyword evidence="3" id="KW-1185">Reference proteome</keyword>
<feature type="domain" description="F5/8 type C" evidence="1">
    <location>
        <begin position="165"/>
        <end position="234"/>
    </location>
</feature>
<dbReference type="Gene3D" id="2.60.120.260">
    <property type="entry name" value="Galactose-binding domain-like"/>
    <property type="match status" value="1"/>
</dbReference>
<evidence type="ECO:0000313" key="2">
    <source>
        <dbReference type="EMBL" id="CAE1329801.1"/>
    </source>
</evidence>
<sequence>MFDTTPDVSHNEPVSGIISPFKVQKFLSFFFSLLCRQGSPLGDQTPSFLHLFSSRPPGNYTFLLRLLKGENLLKHVVKRFLKTHVFAPSSQTALAPNLIYEFLFNFSGLLRADFSKLSLKGKLALSNFVTHASFLYGQTLPAFSSGREKQPPVSKRSRFQLLLRSNPSSPFPFKKGAEGTRVRVSSVLNKDVKQYGKKYLFDGKDETCWNSSEGSPQWILIDLERSVEVEELVIRFQGGFAGQDCWIEGSVSEDSSCLQMLQKIYPEDNSSQQISLICFFLGGGYF</sequence>
<dbReference type="OrthoDB" id="10052260at2759"/>
<reference evidence="2" key="1">
    <citation type="submission" date="2021-01" db="EMBL/GenBank/DDBJ databases">
        <authorList>
            <person name="Li R."/>
            <person name="Bekaert M."/>
        </authorList>
    </citation>
    <scope>NUCLEOTIDE SEQUENCE</scope>
    <source>
        <strain evidence="2">Farmed</strain>
    </source>
</reference>
<dbReference type="Pfam" id="PF22633">
    <property type="entry name" value="F5_F8_type_C_2"/>
    <property type="match status" value="1"/>
</dbReference>
<gene>
    <name evidence="2" type="ORF">SPHA_79197</name>
</gene>
<comment type="caution">
    <text evidence="2">The sequence shown here is derived from an EMBL/GenBank/DDBJ whole genome shotgun (WGS) entry which is preliminary data.</text>
</comment>
<dbReference type="EMBL" id="CAHIKZ030005561">
    <property type="protein sequence ID" value="CAE1329801.1"/>
    <property type="molecule type" value="Genomic_DNA"/>
</dbReference>
<accession>A0A812ETX5</accession>
<dbReference type="AlphaFoldDB" id="A0A812ETX5"/>
<dbReference type="SUPFAM" id="SSF49785">
    <property type="entry name" value="Galactose-binding domain-like"/>
    <property type="match status" value="1"/>
</dbReference>
<name>A0A812ETX5_ACAPH</name>
<evidence type="ECO:0000313" key="3">
    <source>
        <dbReference type="Proteomes" id="UP000597762"/>
    </source>
</evidence>